<evidence type="ECO:0000313" key="2">
    <source>
        <dbReference type="EMBL" id="KAH7088980.1"/>
    </source>
</evidence>
<comment type="caution">
    <text evidence="2">The sequence shown here is derived from an EMBL/GenBank/DDBJ whole genome shotgun (WGS) entry which is preliminary data.</text>
</comment>
<dbReference type="EMBL" id="JAGMVJ010000007">
    <property type="protein sequence ID" value="KAH7088980.1"/>
    <property type="molecule type" value="Genomic_DNA"/>
</dbReference>
<dbReference type="AlphaFoldDB" id="A0A8K0R8T0"/>
<feature type="compositionally biased region" description="Polar residues" evidence="1">
    <location>
        <begin position="74"/>
        <end position="91"/>
    </location>
</feature>
<accession>A0A8K0R8T0</accession>
<feature type="region of interest" description="Disordered" evidence="1">
    <location>
        <begin position="60"/>
        <end position="152"/>
    </location>
</feature>
<evidence type="ECO:0000256" key="1">
    <source>
        <dbReference type="SAM" id="MobiDB-lite"/>
    </source>
</evidence>
<reference evidence="2" key="1">
    <citation type="journal article" date="2021" name="Nat. Commun.">
        <title>Genetic determinants of endophytism in the Arabidopsis root mycobiome.</title>
        <authorList>
            <person name="Mesny F."/>
            <person name="Miyauchi S."/>
            <person name="Thiergart T."/>
            <person name="Pickel B."/>
            <person name="Atanasova L."/>
            <person name="Karlsson M."/>
            <person name="Huettel B."/>
            <person name="Barry K.W."/>
            <person name="Haridas S."/>
            <person name="Chen C."/>
            <person name="Bauer D."/>
            <person name="Andreopoulos W."/>
            <person name="Pangilinan J."/>
            <person name="LaButti K."/>
            <person name="Riley R."/>
            <person name="Lipzen A."/>
            <person name="Clum A."/>
            <person name="Drula E."/>
            <person name="Henrissat B."/>
            <person name="Kohler A."/>
            <person name="Grigoriev I.V."/>
            <person name="Martin F.M."/>
            <person name="Hacquard S."/>
        </authorList>
    </citation>
    <scope>NUCLEOTIDE SEQUENCE</scope>
    <source>
        <strain evidence="2">MPI-SDFR-AT-0120</strain>
    </source>
</reference>
<proteinExistence type="predicted"/>
<dbReference type="Proteomes" id="UP000813461">
    <property type="component" value="Unassembled WGS sequence"/>
</dbReference>
<organism evidence="2 3">
    <name type="scientific">Paraphoma chrysanthemicola</name>
    <dbReference type="NCBI Taxonomy" id="798071"/>
    <lineage>
        <taxon>Eukaryota</taxon>
        <taxon>Fungi</taxon>
        <taxon>Dikarya</taxon>
        <taxon>Ascomycota</taxon>
        <taxon>Pezizomycotina</taxon>
        <taxon>Dothideomycetes</taxon>
        <taxon>Pleosporomycetidae</taxon>
        <taxon>Pleosporales</taxon>
        <taxon>Pleosporineae</taxon>
        <taxon>Phaeosphaeriaceae</taxon>
        <taxon>Paraphoma</taxon>
    </lineage>
</organism>
<dbReference type="OrthoDB" id="10389587at2759"/>
<evidence type="ECO:0000313" key="3">
    <source>
        <dbReference type="Proteomes" id="UP000813461"/>
    </source>
</evidence>
<sequence>MAAIDREHLTKEPVDELLRFVRFLGVSVSTQNHKKPALIDIALSRGFTRQQEDEFNALRAQQLKDRRRPPRLFGQQNITVSGNGSVSNDHGASTDDETKQDGAGNTGDEEEAEETPDDEYAAPAVPSSLETPQAATPQALYPVTASSTQNRPLPESLKTRILDANQAWRHANATVRAELADPAEEDLNALETEAKAINRSEFSAWKWDEEYGYGNM</sequence>
<keyword evidence="3" id="KW-1185">Reference proteome</keyword>
<gene>
    <name evidence="2" type="ORF">FB567DRAFT_591093</name>
</gene>
<name>A0A8K0R8T0_9PLEO</name>
<feature type="compositionally biased region" description="Acidic residues" evidence="1">
    <location>
        <begin position="107"/>
        <end position="120"/>
    </location>
</feature>
<protein>
    <submittedName>
        <fullName evidence="2">Uncharacterized protein</fullName>
    </submittedName>
</protein>